<gene>
    <name evidence="2" type="ORF">ACFO0A_04105</name>
</gene>
<comment type="caution">
    <text evidence="2">The sequence shown here is derived from an EMBL/GenBank/DDBJ whole genome shotgun (WGS) entry which is preliminary data.</text>
</comment>
<dbReference type="RefSeq" id="WP_379537697.1">
    <property type="nucleotide sequence ID" value="NZ_JBHSDR010000003.1"/>
</dbReference>
<protein>
    <submittedName>
        <fullName evidence="2">Uncharacterized protein</fullName>
    </submittedName>
</protein>
<feature type="signal peptide" evidence="1">
    <location>
        <begin position="1"/>
        <end position="24"/>
    </location>
</feature>
<evidence type="ECO:0000256" key="1">
    <source>
        <dbReference type="SAM" id="SignalP"/>
    </source>
</evidence>
<evidence type="ECO:0000313" key="2">
    <source>
        <dbReference type="EMBL" id="MFC4294237.1"/>
    </source>
</evidence>
<dbReference type="EMBL" id="JBHSDR010000003">
    <property type="protein sequence ID" value="MFC4294237.1"/>
    <property type="molecule type" value="Genomic_DNA"/>
</dbReference>
<accession>A0ABV8RLP9</accession>
<organism evidence="2 3">
    <name type="scientific">Novosphingobium tardum</name>
    <dbReference type="NCBI Taxonomy" id="1538021"/>
    <lineage>
        <taxon>Bacteria</taxon>
        <taxon>Pseudomonadati</taxon>
        <taxon>Pseudomonadota</taxon>
        <taxon>Alphaproteobacteria</taxon>
        <taxon>Sphingomonadales</taxon>
        <taxon>Sphingomonadaceae</taxon>
        <taxon>Novosphingobium</taxon>
    </lineage>
</organism>
<dbReference type="Proteomes" id="UP001595828">
    <property type="component" value="Unassembled WGS sequence"/>
</dbReference>
<proteinExistence type="predicted"/>
<feature type="chain" id="PRO_5047067476" evidence="1">
    <location>
        <begin position="25"/>
        <end position="148"/>
    </location>
</feature>
<keyword evidence="3" id="KW-1185">Reference proteome</keyword>
<reference evidence="3" key="1">
    <citation type="journal article" date="2019" name="Int. J. Syst. Evol. Microbiol.">
        <title>The Global Catalogue of Microorganisms (GCM) 10K type strain sequencing project: providing services to taxonomists for standard genome sequencing and annotation.</title>
        <authorList>
            <consortium name="The Broad Institute Genomics Platform"/>
            <consortium name="The Broad Institute Genome Sequencing Center for Infectious Disease"/>
            <person name="Wu L."/>
            <person name="Ma J."/>
        </authorList>
    </citation>
    <scope>NUCLEOTIDE SEQUENCE [LARGE SCALE GENOMIC DNA]</scope>
    <source>
        <strain evidence="3">CGMCC 1.12989</strain>
    </source>
</reference>
<name>A0ABV8RLP9_9SPHN</name>
<evidence type="ECO:0000313" key="3">
    <source>
        <dbReference type="Proteomes" id="UP001595828"/>
    </source>
</evidence>
<sequence length="148" mass="16630">MKHVRLVALGAISMLFASAVPAAAQNDPFMGGEFVDVTGVTLDDGHYLDYATFLSGYYKAQEEYAISQGWQTNWEILANVYKRKGEPDLYLIRRYKSIPSAAESDKRGQMIRDHVKMTDAQMEAASGDRAKFRHIEGSQLLQVLVPRK</sequence>
<keyword evidence="1" id="KW-0732">Signal</keyword>